<keyword evidence="4" id="KW-1003">Cell membrane</keyword>
<dbReference type="CDD" id="cd06550">
    <property type="entry name" value="TM_ABC_iron-siderophores_like"/>
    <property type="match status" value="1"/>
</dbReference>
<evidence type="ECO:0000256" key="1">
    <source>
        <dbReference type="ARBA" id="ARBA00004651"/>
    </source>
</evidence>
<gene>
    <name evidence="9" type="ORF">ACFSE6_00505</name>
</gene>
<keyword evidence="5 8" id="KW-0812">Transmembrane</keyword>
<name>A0ABW4L098_9MICO</name>
<accession>A0ABW4L098</accession>
<dbReference type="InterPro" id="IPR000522">
    <property type="entry name" value="ABC_transptr_permease_BtuC"/>
</dbReference>
<feature type="transmembrane region" description="Helical" evidence="8">
    <location>
        <begin position="97"/>
        <end position="116"/>
    </location>
</feature>
<proteinExistence type="inferred from homology"/>
<feature type="transmembrane region" description="Helical" evidence="8">
    <location>
        <begin position="243"/>
        <end position="270"/>
    </location>
</feature>
<dbReference type="Pfam" id="PF01032">
    <property type="entry name" value="FecCD"/>
    <property type="match status" value="1"/>
</dbReference>
<dbReference type="PANTHER" id="PTHR30472">
    <property type="entry name" value="FERRIC ENTEROBACTIN TRANSPORT SYSTEM PERMEASE PROTEIN"/>
    <property type="match status" value="1"/>
</dbReference>
<evidence type="ECO:0000256" key="2">
    <source>
        <dbReference type="ARBA" id="ARBA00007935"/>
    </source>
</evidence>
<evidence type="ECO:0000256" key="6">
    <source>
        <dbReference type="ARBA" id="ARBA00022989"/>
    </source>
</evidence>
<evidence type="ECO:0000313" key="10">
    <source>
        <dbReference type="Proteomes" id="UP001597277"/>
    </source>
</evidence>
<organism evidence="9 10">
    <name type="scientific">Georgenia deserti</name>
    <dbReference type="NCBI Taxonomy" id="2093781"/>
    <lineage>
        <taxon>Bacteria</taxon>
        <taxon>Bacillati</taxon>
        <taxon>Actinomycetota</taxon>
        <taxon>Actinomycetes</taxon>
        <taxon>Micrococcales</taxon>
        <taxon>Bogoriellaceae</taxon>
        <taxon>Georgenia</taxon>
    </lineage>
</organism>
<dbReference type="InterPro" id="IPR037294">
    <property type="entry name" value="ABC_BtuC-like"/>
</dbReference>
<feature type="transmembrane region" description="Helical" evidence="8">
    <location>
        <begin position="313"/>
        <end position="331"/>
    </location>
</feature>
<evidence type="ECO:0000256" key="4">
    <source>
        <dbReference type="ARBA" id="ARBA00022475"/>
    </source>
</evidence>
<feature type="transmembrane region" description="Helical" evidence="8">
    <location>
        <begin position="12"/>
        <end position="34"/>
    </location>
</feature>
<dbReference type="RefSeq" id="WP_388001751.1">
    <property type="nucleotide sequence ID" value="NZ_JBHUEE010000001.1"/>
</dbReference>
<dbReference type="EMBL" id="JBHUEE010000001">
    <property type="protein sequence ID" value="MFD1716302.1"/>
    <property type="molecule type" value="Genomic_DNA"/>
</dbReference>
<keyword evidence="3" id="KW-0813">Transport</keyword>
<feature type="transmembrane region" description="Helical" evidence="8">
    <location>
        <begin position="151"/>
        <end position="176"/>
    </location>
</feature>
<keyword evidence="10" id="KW-1185">Reference proteome</keyword>
<evidence type="ECO:0000256" key="8">
    <source>
        <dbReference type="SAM" id="Phobius"/>
    </source>
</evidence>
<evidence type="ECO:0000256" key="3">
    <source>
        <dbReference type="ARBA" id="ARBA00022448"/>
    </source>
</evidence>
<dbReference type="SUPFAM" id="SSF81345">
    <property type="entry name" value="ABC transporter involved in vitamin B12 uptake, BtuC"/>
    <property type="match status" value="1"/>
</dbReference>
<reference evidence="10" key="1">
    <citation type="journal article" date="2019" name="Int. J. Syst. Evol. Microbiol.">
        <title>The Global Catalogue of Microorganisms (GCM) 10K type strain sequencing project: providing services to taxonomists for standard genome sequencing and annotation.</title>
        <authorList>
            <consortium name="The Broad Institute Genomics Platform"/>
            <consortium name="The Broad Institute Genome Sequencing Center for Infectious Disease"/>
            <person name="Wu L."/>
            <person name="Ma J."/>
        </authorList>
    </citation>
    <scope>NUCLEOTIDE SEQUENCE [LARGE SCALE GENOMIC DNA]</scope>
    <source>
        <strain evidence="10">JCM 17130</strain>
    </source>
</reference>
<evidence type="ECO:0000256" key="5">
    <source>
        <dbReference type="ARBA" id="ARBA00022692"/>
    </source>
</evidence>
<dbReference type="Proteomes" id="UP001597277">
    <property type="component" value="Unassembled WGS sequence"/>
</dbReference>
<protein>
    <submittedName>
        <fullName evidence="9">FecCD family ABC transporter permease</fullName>
    </submittedName>
</protein>
<feature type="transmembrane region" description="Helical" evidence="8">
    <location>
        <begin position="197"/>
        <end position="216"/>
    </location>
</feature>
<dbReference type="Gene3D" id="1.10.3470.10">
    <property type="entry name" value="ABC transporter involved in vitamin B12 uptake, BtuC"/>
    <property type="match status" value="1"/>
</dbReference>
<comment type="similarity">
    <text evidence="2">Belongs to the binding-protein-dependent transport system permease family. FecCD subfamily.</text>
</comment>
<sequence length="339" mass="34065">MPSSASRSRIAAVTVVFAVLLALVVLALLVSVAVGNRAIPLPEILAALAGDADSYDATVITSQRLPRTLVGLAAGAALGAAGALMQGHTRNPLADPGLFGVNAGAGFGVAVVTFVLGVQDPGAVVLAALLGAGGASTLLFVLGLGSLRGNALVLLAVLGTTLSALLSALTSSFVLLDDQTLEVMRFWQVGSVATREVSAAWLVLPLAAVGMALALWNGSALSTLGLGEDVARSLGTGVVRARVIGIASLTLLAGTATAVCGPITFVGLVAPHLARRLLGHDYRWIVPASALTGTVLLLVADTIGRIVARPGELQAGIVMAAVGAPVLLAITRRRRLVAL</sequence>
<evidence type="ECO:0000313" key="9">
    <source>
        <dbReference type="EMBL" id="MFD1716302.1"/>
    </source>
</evidence>
<keyword evidence="6 8" id="KW-1133">Transmembrane helix</keyword>
<evidence type="ECO:0000256" key="7">
    <source>
        <dbReference type="ARBA" id="ARBA00023136"/>
    </source>
</evidence>
<comment type="caution">
    <text evidence="9">The sequence shown here is derived from an EMBL/GenBank/DDBJ whole genome shotgun (WGS) entry which is preliminary data.</text>
</comment>
<feature type="transmembrane region" description="Helical" evidence="8">
    <location>
        <begin position="282"/>
        <end position="307"/>
    </location>
</feature>
<comment type="subcellular location">
    <subcellularLocation>
        <location evidence="1">Cell membrane</location>
        <topology evidence="1">Multi-pass membrane protein</topology>
    </subcellularLocation>
</comment>
<feature type="transmembrane region" description="Helical" evidence="8">
    <location>
        <begin position="123"/>
        <end position="145"/>
    </location>
</feature>
<keyword evidence="7 8" id="KW-0472">Membrane</keyword>
<feature type="transmembrane region" description="Helical" evidence="8">
    <location>
        <begin position="68"/>
        <end position="85"/>
    </location>
</feature>
<dbReference type="PANTHER" id="PTHR30472:SF1">
    <property type="entry name" value="FE(3+) DICITRATE TRANSPORT SYSTEM PERMEASE PROTEIN FECC-RELATED"/>
    <property type="match status" value="1"/>
</dbReference>